<gene>
    <name evidence="2" type="ORF">PIB30_079220</name>
</gene>
<proteinExistence type="predicted"/>
<sequence length="177" mass="19675">MEATESAQHQSKSTLRRGILRLGVESQLSWADLSLNVHAFKIHIQPFLEAIHHHEWLNYKKVLVNPFSSLGTITHSSGYYLIRCTCRIVANRFLEKICRIKFLALLPGRATSHHHPRQSASLLRSLVIAPPPISSSLQQRRRSVVSAKSSVAVFKLAVGSAVLAGSFLFAFPLSQPS</sequence>
<evidence type="ECO:0000256" key="1">
    <source>
        <dbReference type="SAM" id="Phobius"/>
    </source>
</evidence>
<keyword evidence="1" id="KW-1133">Transmembrane helix</keyword>
<protein>
    <submittedName>
        <fullName evidence="2">Uncharacterized protein</fullName>
    </submittedName>
</protein>
<feature type="transmembrane region" description="Helical" evidence="1">
    <location>
        <begin position="150"/>
        <end position="171"/>
    </location>
</feature>
<name>A0ABU6XSV5_9FABA</name>
<evidence type="ECO:0000313" key="3">
    <source>
        <dbReference type="Proteomes" id="UP001341840"/>
    </source>
</evidence>
<comment type="caution">
    <text evidence="2">The sequence shown here is derived from an EMBL/GenBank/DDBJ whole genome shotgun (WGS) entry which is preliminary data.</text>
</comment>
<dbReference type="Proteomes" id="UP001341840">
    <property type="component" value="Unassembled WGS sequence"/>
</dbReference>
<reference evidence="2 3" key="1">
    <citation type="journal article" date="2023" name="Plants (Basel)">
        <title>Bridging the Gap: Combining Genomics and Transcriptomics Approaches to Understand Stylosanthes scabra, an Orphan Legume from the Brazilian Caatinga.</title>
        <authorList>
            <person name="Ferreira-Neto J.R.C."/>
            <person name="da Silva M.D."/>
            <person name="Binneck E."/>
            <person name="de Melo N.F."/>
            <person name="da Silva R.H."/>
            <person name="de Melo A.L.T.M."/>
            <person name="Pandolfi V."/>
            <person name="Bustamante F.O."/>
            <person name="Brasileiro-Vidal A.C."/>
            <person name="Benko-Iseppon A.M."/>
        </authorList>
    </citation>
    <scope>NUCLEOTIDE SEQUENCE [LARGE SCALE GENOMIC DNA]</scope>
    <source>
        <tissue evidence="2">Leaves</tissue>
    </source>
</reference>
<dbReference type="EMBL" id="JASCZI010212565">
    <property type="protein sequence ID" value="MED6199798.1"/>
    <property type="molecule type" value="Genomic_DNA"/>
</dbReference>
<keyword evidence="1" id="KW-0472">Membrane</keyword>
<accession>A0ABU6XSV5</accession>
<keyword evidence="3" id="KW-1185">Reference proteome</keyword>
<keyword evidence="1" id="KW-0812">Transmembrane</keyword>
<organism evidence="2 3">
    <name type="scientific">Stylosanthes scabra</name>
    <dbReference type="NCBI Taxonomy" id="79078"/>
    <lineage>
        <taxon>Eukaryota</taxon>
        <taxon>Viridiplantae</taxon>
        <taxon>Streptophyta</taxon>
        <taxon>Embryophyta</taxon>
        <taxon>Tracheophyta</taxon>
        <taxon>Spermatophyta</taxon>
        <taxon>Magnoliopsida</taxon>
        <taxon>eudicotyledons</taxon>
        <taxon>Gunneridae</taxon>
        <taxon>Pentapetalae</taxon>
        <taxon>rosids</taxon>
        <taxon>fabids</taxon>
        <taxon>Fabales</taxon>
        <taxon>Fabaceae</taxon>
        <taxon>Papilionoideae</taxon>
        <taxon>50 kb inversion clade</taxon>
        <taxon>dalbergioids sensu lato</taxon>
        <taxon>Dalbergieae</taxon>
        <taxon>Pterocarpus clade</taxon>
        <taxon>Stylosanthes</taxon>
    </lineage>
</organism>
<evidence type="ECO:0000313" key="2">
    <source>
        <dbReference type="EMBL" id="MED6199798.1"/>
    </source>
</evidence>